<dbReference type="SUPFAM" id="SSF53474">
    <property type="entry name" value="alpha/beta-Hydrolases"/>
    <property type="match status" value="1"/>
</dbReference>
<keyword evidence="10" id="KW-1185">Reference proteome</keyword>
<dbReference type="InterPro" id="IPR056304">
    <property type="entry name" value="Lip-like_C"/>
</dbReference>
<dbReference type="GO" id="GO:0005576">
    <property type="term" value="C:extracellular region"/>
    <property type="evidence" value="ECO:0007669"/>
    <property type="project" value="UniProtKB-SubCell"/>
</dbReference>
<gene>
    <name evidence="9" type="ORF">BN9_114220</name>
</gene>
<evidence type="ECO:0000256" key="4">
    <source>
        <dbReference type="ARBA" id="ARBA00022801"/>
    </source>
</evidence>
<dbReference type="Pfam" id="PF24708">
    <property type="entry name" value="Lip_C"/>
    <property type="match status" value="1"/>
</dbReference>
<name>A0A024GTR5_9STRA</name>
<evidence type="ECO:0000256" key="7">
    <source>
        <dbReference type="SAM" id="SignalP"/>
    </source>
</evidence>
<evidence type="ECO:0000313" key="10">
    <source>
        <dbReference type="Proteomes" id="UP000053237"/>
    </source>
</evidence>
<dbReference type="PANTHER" id="PTHR34043:SF3">
    <property type="entry name" value="ALPHA_BETA-HYDROLASES SUPERFAMILY PROTEIN"/>
    <property type="match status" value="1"/>
</dbReference>
<dbReference type="AlphaFoldDB" id="A0A024GTR5"/>
<dbReference type="Gene3D" id="3.40.50.1820">
    <property type="entry name" value="alpha/beta hydrolase"/>
    <property type="match status" value="1"/>
</dbReference>
<keyword evidence="3 7" id="KW-0732">Signal</keyword>
<dbReference type="PANTHER" id="PTHR34043">
    <property type="entry name" value="ALPHA/BETA-HYDROLASES SUPERFAMILY PROTEIN"/>
    <property type="match status" value="1"/>
</dbReference>
<feature type="compositionally biased region" description="Low complexity" evidence="6">
    <location>
        <begin position="336"/>
        <end position="347"/>
    </location>
</feature>
<organism evidence="9 10">
    <name type="scientific">Albugo candida</name>
    <dbReference type="NCBI Taxonomy" id="65357"/>
    <lineage>
        <taxon>Eukaryota</taxon>
        <taxon>Sar</taxon>
        <taxon>Stramenopiles</taxon>
        <taxon>Oomycota</taxon>
        <taxon>Peronosporomycetes</taxon>
        <taxon>Albuginales</taxon>
        <taxon>Albuginaceae</taxon>
        <taxon>Albugo</taxon>
    </lineage>
</organism>
<dbReference type="InterPro" id="IPR029058">
    <property type="entry name" value="AB_hydrolase_fold"/>
</dbReference>
<comment type="caution">
    <text evidence="9">The sequence shown here is derived from an EMBL/GenBank/DDBJ whole genome shotgun (WGS) entry which is preliminary data.</text>
</comment>
<evidence type="ECO:0000256" key="2">
    <source>
        <dbReference type="ARBA" id="ARBA00022525"/>
    </source>
</evidence>
<keyword evidence="4" id="KW-0378">Hydrolase</keyword>
<dbReference type="EMBL" id="CAIX01000366">
    <property type="protein sequence ID" value="CCI49936.1"/>
    <property type="molecule type" value="Genomic_DNA"/>
</dbReference>
<reference evidence="9 10" key="1">
    <citation type="submission" date="2012-05" db="EMBL/GenBank/DDBJ databases">
        <title>Recombination and specialization in a pathogen metapopulation.</title>
        <authorList>
            <person name="Gardiner A."/>
            <person name="Kemen E."/>
            <person name="Schultz-Larsen T."/>
            <person name="MacLean D."/>
            <person name="Van Oosterhout C."/>
            <person name="Jones J.D.G."/>
        </authorList>
    </citation>
    <scope>NUCLEOTIDE SEQUENCE [LARGE SCALE GENOMIC DNA]</scope>
    <source>
        <strain evidence="9 10">Ac Nc2</strain>
    </source>
</reference>
<protein>
    <recommendedName>
        <fullName evidence="8">Lipase-like C-terminal domain-containing protein</fullName>
    </recommendedName>
</protein>
<comment type="subcellular location">
    <subcellularLocation>
        <location evidence="1">Secreted</location>
    </subcellularLocation>
</comment>
<evidence type="ECO:0000313" key="9">
    <source>
        <dbReference type="EMBL" id="CCI49936.1"/>
    </source>
</evidence>
<evidence type="ECO:0000256" key="3">
    <source>
        <dbReference type="ARBA" id="ARBA00022729"/>
    </source>
</evidence>
<evidence type="ECO:0000256" key="6">
    <source>
        <dbReference type="SAM" id="MobiDB-lite"/>
    </source>
</evidence>
<sequence>MRLCIFFARVAFCSHPFLSASGSPVRDLNSDDQKFPIILVHGLLGWDRETFPTYKYWGKEHHDYESSLKEAGYEVHTATIGPLSSNWDRACELYAVVKGGQVDYGQGHARKFKHKQLGRTYKGLYPQWGEEEPGKIKKVHFIAHSMGGPTVRMLSHLLAFGAKGSKGGISSMVENTHPFYAGGRDWIESITFLESPLHGTVLSNKLYPVQAVLIPIIRASASLYKTLFRKPSIDLHLDQWKINSWGTFKKALWRWALPGNSYKDTAFYSLTTKGAAKENEWIKESKEVYYFLYTTGHDIEMKGIWSKMKCPERVILQASLFCCLKPQNSELKSKAKSTSTSKSPTGSEAGGKWGCSNDGLVETKSMAGDHVLTELKESLKLERGKWYYFAHFPFLYHAHMTGRCRDVNPINLLKAHSWLLYNLPLVAVEGNEVNLQPKQAIEGKKVNLQPKQAIEGKEVIPQLIEAIDQVKKESAKFVCKFLPRSAVEQYEK</sequence>
<dbReference type="GO" id="GO:0016787">
    <property type="term" value="F:hydrolase activity"/>
    <property type="evidence" value="ECO:0007669"/>
    <property type="project" value="UniProtKB-KW"/>
</dbReference>
<dbReference type="OrthoDB" id="206848at2759"/>
<feature type="region of interest" description="Disordered" evidence="6">
    <location>
        <begin position="333"/>
        <end position="354"/>
    </location>
</feature>
<keyword evidence="5" id="KW-0443">Lipid metabolism</keyword>
<dbReference type="GO" id="GO:0006629">
    <property type="term" value="P:lipid metabolic process"/>
    <property type="evidence" value="ECO:0007669"/>
    <property type="project" value="UniProtKB-KW"/>
</dbReference>
<proteinExistence type="predicted"/>
<feature type="domain" description="Lipase-like C-terminal" evidence="8">
    <location>
        <begin position="34"/>
        <end position="295"/>
    </location>
</feature>
<feature type="signal peptide" evidence="7">
    <location>
        <begin position="1"/>
        <end position="22"/>
    </location>
</feature>
<evidence type="ECO:0000259" key="8">
    <source>
        <dbReference type="Pfam" id="PF24708"/>
    </source>
</evidence>
<evidence type="ECO:0000256" key="5">
    <source>
        <dbReference type="ARBA" id="ARBA00023098"/>
    </source>
</evidence>
<evidence type="ECO:0000256" key="1">
    <source>
        <dbReference type="ARBA" id="ARBA00004613"/>
    </source>
</evidence>
<feature type="chain" id="PRO_5001532648" description="Lipase-like C-terminal domain-containing protein" evidence="7">
    <location>
        <begin position="23"/>
        <end position="492"/>
    </location>
</feature>
<keyword evidence="2" id="KW-0964">Secreted</keyword>
<accession>A0A024GTR5</accession>
<dbReference type="InParanoid" id="A0A024GTR5"/>
<dbReference type="Proteomes" id="UP000053237">
    <property type="component" value="Unassembled WGS sequence"/>
</dbReference>